<organism evidence="2">
    <name type="scientific">mine drainage metagenome</name>
    <dbReference type="NCBI Taxonomy" id="410659"/>
    <lineage>
        <taxon>unclassified sequences</taxon>
        <taxon>metagenomes</taxon>
        <taxon>ecological metagenomes</taxon>
    </lineage>
</organism>
<comment type="caution">
    <text evidence="2">The sequence shown here is derived from an EMBL/GenBank/DDBJ whole genome shotgun (WGS) entry which is preliminary data.</text>
</comment>
<feature type="non-terminal residue" evidence="2">
    <location>
        <position position="153"/>
    </location>
</feature>
<protein>
    <submittedName>
        <fullName evidence="2">Integrase catalytic subunit</fullName>
    </submittedName>
</protein>
<dbReference type="AlphaFoldDB" id="T1CAT1"/>
<dbReference type="InterPro" id="IPR050900">
    <property type="entry name" value="Transposase_IS3/IS150/IS904"/>
</dbReference>
<dbReference type="GO" id="GO:0015074">
    <property type="term" value="P:DNA integration"/>
    <property type="evidence" value="ECO:0007669"/>
    <property type="project" value="InterPro"/>
</dbReference>
<evidence type="ECO:0000259" key="1">
    <source>
        <dbReference type="PROSITE" id="PS50994"/>
    </source>
</evidence>
<dbReference type="PANTHER" id="PTHR46889:SF4">
    <property type="entry name" value="TRANSPOSASE INSO FOR INSERTION SEQUENCE ELEMENT IS911B-RELATED"/>
    <property type="match status" value="1"/>
</dbReference>
<dbReference type="InterPro" id="IPR012337">
    <property type="entry name" value="RNaseH-like_sf"/>
</dbReference>
<dbReference type="NCBIfam" id="NF033516">
    <property type="entry name" value="transpos_IS3"/>
    <property type="match status" value="1"/>
</dbReference>
<name>T1CAT1_9ZZZZ</name>
<sequence>MELGVLLMAIWLKNYSVYGKRKLWAAAKRAGEDVGREQVARIMRQLGIRGASRAKRRFTTHADATHHRAPDLVKRNFTASRPDELWVADFTYCSTWSGVIYVAFVIDVFSRRIVGWKASRSMTADLVIAALDMAAWMRRHSSLEHLTCHTDAG</sequence>
<dbReference type="PROSITE" id="PS50994">
    <property type="entry name" value="INTEGRASE"/>
    <property type="match status" value="1"/>
</dbReference>
<feature type="domain" description="Integrase catalytic" evidence="1">
    <location>
        <begin position="78"/>
        <end position="153"/>
    </location>
</feature>
<dbReference type="PANTHER" id="PTHR46889">
    <property type="entry name" value="TRANSPOSASE INSF FOR INSERTION SEQUENCE IS3B-RELATED"/>
    <property type="match status" value="1"/>
</dbReference>
<reference evidence="2" key="2">
    <citation type="journal article" date="2014" name="ISME J.">
        <title>Microbial stratification in low pH oxic and suboxic macroscopic growths along an acid mine drainage.</title>
        <authorList>
            <person name="Mendez-Garcia C."/>
            <person name="Mesa V."/>
            <person name="Sprenger R.R."/>
            <person name="Richter M."/>
            <person name="Diez M.S."/>
            <person name="Solano J."/>
            <person name="Bargiela R."/>
            <person name="Golyshina O.V."/>
            <person name="Manteca A."/>
            <person name="Ramos J.L."/>
            <person name="Gallego J.R."/>
            <person name="Llorente I."/>
            <person name="Martins Dos Santos V.A."/>
            <person name="Jensen O.N."/>
            <person name="Pelaez A.I."/>
            <person name="Sanchez J."/>
            <person name="Ferrer M."/>
        </authorList>
    </citation>
    <scope>NUCLEOTIDE SEQUENCE</scope>
</reference>
<gene>
    <name evidence="2" type="ORF">B1B_07130</name>
</gene>
<dbReference type="InterPro" id="IPR025948">
    <property type="entry name" value="HTH-like_dom"/>
</dbReference>
<dbReference type="Gene3D" id="3.30.420.10">
    <property type="entry name" value="Ribonuclease H-like superfamily/Ribonuclease H"/>
    <property type="match status" value="1"/>
</dbReference>
<dbReference type="Pfam" id="PF00665">
    <property type="entry name" value="rve"/>
    <property type="match status" value="1"/>
</dbReference>
<dbReference type="EMBL" id="AUZY01004533">
    <property type="protein sequence ID" value="EQD62734.1"/>
    <property type="molecule type" value="Genomic_DNA"/>
</dbReference>
<accession>T1CAT1</accession>
<dbReference type="SUPFAM" id="SSF53098">
    <property type="entry name" value="Ribonuclease H-like"/>
    <property type="match status" value="1"/>
</dbReference>
<dbReference type="InterPro" id="IPR048020">
    <property type="entry name" value="Transpos_IS3"/>
</dbReference>
<dbReference type="GO" id="GO:0003676">
    <property type="term" value="F:nucleic acid binding"/>
    <property type="evidence" value="ECO:0007669"/>
    <property type="project" value="InterPro"/>
</dbReference>
<evidence type="ECO:0000313" key="2">
    <source>
        <dbReference type="EMBL" id="EQD62734.1"/>
    </source>
</evidence>
<dbReference type="InterPro" id="IPR001584">
    <property type="entry name" value="Integrase_cat-core"/>
</dbReference>
<dbReference type="Pfam" id="PF13276">
    <property type="entry name" value="HTH_21"/>
    <property type="match status" value="1"/>
</dbReference>
<reference evidence="2" key="1">
    <citation type="submission" date="2013-08" db="EMBL/GenBank/DDBJ databases">
        <authorList>
            <person name="Mendez C."/>
            <person name="Richter M."/>
            <person name="Ferrer M."/>
            <person name="Sanchez J."/>
        </authorList>
    </citation>
    <scope>NUCLEOTIDE SEQUENCE</scope>
</reference>
<proteinExistence type="predicted"/>
<dbReference type="InterPro" id="IPR036397">
    <property type="entry name" value="RNaseH_sf"/>
</dbReference>